<feature type="signal peptide" evidence="1">
    <location>
        <begin position="1"/>
        <end position="18"/>
    </location>
</feature>
<dbReference type="InterPro" id="IPR015373">
    <property type="entry name" value="Interferon/interleukin_rcp_dom"/>
</dbReference>
<dbReference type="Gene3D" id="2.60.40.10">
    <property type="entry name" value="Immunoglobulins"/>
    <property type="match status" value="1"/>
</dbReference>
<dbReference type="InterPro" id="IPR013783">
    <property type="entry name" value="Ig-like_fold"/>
</dbReference>
<evidence type="ECO:0000313" key="5">
    <source>
        <dbReference type="Proteomes" id="UP001152622"/>
    </source>
</evidence>
<name>A0A9Q1F7J0_SYNKA</name>
<dbReference type="InterPro" id="IPR036116">
    <property type="entry name" value="FN3_sf"/>
</dbReference>
<reference evidence="4" key="1">
    <citation type="journal article" date="2023" name="Science">
        <title>Genome structures resolve the early diversification of teleost fishes.</title>
        <authorList>
            <person name="Parey E."/>
            <person name="Louis A."/>
            <person name="Montfort J."/>
            <person name="Bouchez O."/>
            <person name="Roques C."/>
            <person name="Iampietro C."/>
            <person name="Lluch J."/>
            <person name="Castinel A."/>
            <person name="Donnadieu C."/>
            <person name="Desvignes T."/>
            <person name="Floi Bucao C."/>
            <person name="Jouanno E."/>
            <person name="Wen M."/>
            <person name="Mejri S."/>
            <person name="Dirks R."/>
            <person name="Jansen H."/>
            <person name="Henkel C."/>
            <person name="Chen W.J."/>
            <person name="Zahm M."/>
            <person name="Cabau C."/>
            <person name="Klopp C."/>
            <person name="Thompson A.W."/>
            <person name="Robinson-Rechavi M."/>
            <person name="Braasch I."/>
            <person name="Lecointre G."/>
            <person name="Bobe J."/>
            <person name="Postlethwait J.H."/>
            <person name="Berthelot C."/>
            <person name="Roest Crollius H."/>
            <person name="Guiguen Y."/>
        </authorList>
    </citation>
    <scope>NUCLEOTIDE SEQUENCE</scope>
    <source>
        <strain evidence="4">WJC10195</strain>
    </source>
</reference>
<dbReference type="GO" id="GO:0005886">
    <property type="term" value="C:plasma membrane"/>
    <property type="evidence" value="ECO:0007669"/>
    <property type="project" value="TreeGrafter"/>
</dbReference>
<feature type="domain" description="Interferon/interleukin receptor" evidence="3">
    <location>
        <begin position="120"/>
        <end position="169"/>
    </location>
</feature>
<feature type="chain" id="PRO_5040326027" evidence="1">
    <location>
        <begin position="19"/>
        <end position="197"/>
    </location>
</feature>
<dbReference type="EMBL" id="JAINUF010000008">
    <property type="protein sequence ID" value="KAJ8352563.1"/>
    <property type="molecule type" value="Genomic_DNA"/>
</dbReference>
<comment type="caution">
    <text evidence="4">The sequence shown here is derived from an EMBL/GenBank/DDBJ whole genome shotgun (WGS) entry which is preliminary data.</text>
</comment>
<dbReference type="InterPro" id="IPR050650">
    <property type="entry name" value="Type-II_Cytokine-TF_Rcpt"/>
</dbReference>
<organism evidence="4 5">
    <name type="scientific">Synaphobranchus kaupii</name>
    <name type="common">Kaup's arrowtooth eel</name>
    <dbReference type="NCBI Taxonomy" id="118154"/>
    <lineage>
        <taxon>Eukaryota</taxon>
        <taxon>Metazoa</taxon>
        <taxon>Chordata</taxon>
        <taxon>Craniata</taxon>
        <taxon>Vertebrata</taxon>
        <taxon>Euteleostomi</taxon>
        <taxon>Actinopterygii</taxon>
        <taxon>Neopterygii</taxon>
        <taxon>Teleostei</taxon>
        <taxon>Anguilliformes</taxon>
        <taxon>Synaphobranchidae</taxon>
        <taxon>Synaphobranchus</taxon>
    </lineage>
</organism>
<evidence type="ECO:0000259" key="3">
    <source>
        <dbReference type="Pfam" id="PF09294"/>
    </source>
</evidence>
<dbReference type="Pfam" id="PF09294">
    <property type="entry name" value="Interfer-bind"/>
    <property type="match status" value="1"/>
</dbReference>
<dbReference type="AlphaFoldDB" id="A0A9Q1F7J0"/>
<dbReference type="Pfam" id="PF01108">
    <property type="entry name" value="Tissue_fac"/>
    <property type="match status" value="1"/>
</dbReference>
<dbReference type="PANTHER" id="PTHR20859:SF85">
    <property type="entry name" value="INTERFERON ALPHA_BETA RECEPTOR 1 ISOFORM X1"/>
    <property type="match status" value="1"/>
</dbReference>
<dbReference type="SUPFAM" id="SSF49265">
    <property type="entry name" value="Fibronectin type III"/>
    <property type="match status" value="2"/>
</dbReference>
<evidence type="ECO:0000259" key="2">
    <source>
        <dbReference type="Pfam" id="PF01108"/>
    </source>
</evidence>
<sequence>MWVLKWCLTFIFTTTVTTVLYSPYNVTMEAVNTRYILLWDWDQTQANYTMTFTSAYTYSNNKHIEESYRTACNRTAKRQCDFSHQNLFYSASYVVRVRAEGKRESSPWFVRRFCPDEQASLGPPSRVEVRSGEAMLNIIIAEPLTVYNTSMSTILPLSYRVQYWEKHNPQRVIPDSLDGVEIGALWRPYHLLQNSFR</sequence>
<keyword evidence="5" id="KW-1185">Reference proteome</keyword>
<dbReference type="InterPro" id="IPR003961">
    <property type="entry name" value="FN3_dom"/>
</dbReference>
<dbReference type="OrthoDB" id="9944680at2759"/>
<proteinExistence type="predicted"/>
<feature type="domain" description="Fibronectin type-III" evidence="2">
    <location>
        <begin position="2"/>
        <end position="108"/>
    </location>
</feature>
<dbReference type="PANTHER" id="PTHR20859">
    <property type="entry name" value="INTERFERON/INTERLEUKIN RECEPTOR"/>
    <property type="match status" value="1"/>
</dbReference>
<dbReference type="GO" id="GO:0004896">
    <property type="term" value="F:cytokine receptor activity"/>
    <property type="evidence" value="ECO:0007669"/>
    <property type="project" value="TreeGrafter"/>
</dbReference>
<accession>A0A9Q1F7J0</accession>
<keyword evidence="1" id="KW-0732">Signal</keyword>
<dbReference type="Proteomes" id="UP001152622">
    <property type="component" value="Chromosome 8"/>
</dbReference>
<evidence type="ECO:0000313" key="4">
    <source>
        <dbReference type="EMBL" id="KAJ8352563.1"/>
    </source>
</evidence>
<protein>
    <submittedName>
        <fullName evidence="4">Uncharacterized protein</fullName>
    </submittedName>
</protein>
<gene>
    <name evidence="4" type="ORF">SKAU_G00240390</name>
</gene>
<evidence type="ECO:0000256" key="1">
    <source>
        <dbReference type="SAM" id="SignalP"/>
    </source>
</evidence>